<gene>
    <name evidence="2" type="ORF">O9H85_27010</name>
</gene>
<evidence type="ECO:0008006" key="4">
    <source>
        <dbReference type="Google" id="ProtNLM"/>
    </source>
</evidence>
<accession>A0ABT4QGH8</accession>
<organism evidence="2 3">
    <name type="scientific">Paenibacillus gyeongsangnamensis</name>
    <dbReference type="NCBI Taxonomy" id="3388067"/>
    <lineage>
        <taxon>Bacteria</taxon>
        <taxon>Bacillati</taxon>
        <taxon>Bacillota</taxon>
        <taxon>Bacilli</taxon>
        <taxon>Bacillales</taxon>
        <taxon>Paenibacillaceae</taxon>
        <taxon>Paenibacillus</taxon>
    </lineage>
</organism>
<protein>
    <recommendedName>
        <fullName evidence="4">PRD domain-containing protein</fullName>
    </recommendedName>
</protein>
<evidence type="ECO:0000256" key="1">
    <source>
        <dbReference type="SAM" id="MobiDB-lite"/>
    </source>
</evidence>
<feature type="region of interest" description="Disordered" evidence="1">
    <location>
        <begin position="73"/>
        <end position="100"/>
    </location>
</feature>
<dbReference type="EMBL" id="JAQAGZ010000020">
    <property type="protein sequence ID" value="MCZ8515986.1"/>
    <property type="molecule type" value="Genomic_DNA"/>
</dbReference>
<dbReference type="Proteomes" id="UP001527882">
    <property type="component" value="Unassembled WGS sequence"/>
</dbReference>
<proteinExistence type="predicted"/>
<evidence type="ECO:0000313" key="2">
    <source>
        <dbReference type="EMBL" id="MCZ8515986.1"/>
    </source>
</evidence>
<sequence>MRCRTVFSAGLGIKLGRFRSDVPQAILEETERLAFSLTDEHLMKVEEGLFHQATEIITYHVDLIYKKYTDQTVPSHNPKGEPHVEAAYQTSANRYDERDG</sequence>
<reference evidence="2 3" key="1">
    <citation type="submission" date="2022-12" db="EMBL/GenBank/DDBJ databases">
        <title>Draft genome sequence of Paenibacillus sp. dW9.</title>
        <authorList>
            <person name="Choi E.-W."/>
            <person name="Kim D.-U."/>
        </authorList>
    </citation>
    <scope>NUCLEOTIDE SEQUENCE [LARGE SCALE GENOMIC DNA]</scope>
    <source>
        <strain evidence="3">dW9</strain>
    </source>
</reference>
<name>A0ABT4QGH8_9BACL</name>
<comment type="caution">
    <text evidence="2">The sequence shown here is derived from an EMBL/GenBank/DDBJ whole genome shotgun (WGS) entry which is preliminary data.</text>
</comment>
<keyword evidence="3" id="KW-1185">Reference proteome</keyword>
<dbReference type="RefSeq" id="WP_269884514.1">
    <property type="nucleotide sequence ID" value="NZ_JAQAGZ010000020.1"/>
</dbReference>
<evidence type="ECO:0000313" key="3">
    <source>
        <dbReference type="Proteomes" id="UP001527882"/>
    </source>
</evidence>